<organism evidence="4 5">
    <name type="scientific">Dyella halodurans</name>
    <dbReference type="NCBI Taxonomy" id="1920171"/>
    <lineage>
        <taxon>Bacteria</taxon>
        <taxon>Pseudomonadati</taxon>
        <taxon>Pseudomonadota</taxon>
        <taxon>Gammaproteobacteria</taxon>
        <taxon>Lysobacterales</taxon>
        <taxon>Rhodanobacteraceae</taxon>
        <taxon>Dyella</taxon>
    </lineage>
</organism>
<feature type="compositionally biased region" description="Basic residues" evidence="1">
    <location>
        <begin position="192"/>
        <end position="212"/>
    </location>
</feature>
<dbReference type="Proteomes" id="UP001595961">
    <property type="component" value="Unassembled WGS sequence"/>
</dbReference>
<evidence type="ECO:0000313" key="4">
    <source>
        <dbReference type="EMBL" id="MFC4527643.1"/>
    </source>
</evidence>
<keyword evidence="5" id="KW-1185">Reference proteome</keyword>
<evidence type="ECO:0000313" key="5">
    <source>
        <dbReference type="Proteomes" id="UP001595961"/>
    </source>
</evidence>
<comment type="caution">
    <text evidence="4">The sequence shown here is derived from an EMBL/GenBank/DDBJ whole genome shotgun (WGS) entry which is preliminary data.</text>
</comment>
<keyword evidence="2" id="KW-0732">Signal</keyword>
<dbReference type="RefSeq" id="WP_266150324.1">
    <property type="nucleotide sequence ID" value="NZ_CP064028.1"/>
</dbReference>
<feature type="chain" id="PRO_5046556506" evidence="2">
    <location>
        <begin position="23"/>
        <end position="254"/>
    </location>
</feature>
<sequence length="254" mass="26262">MSKLTRWGAALALAICGGQAMASTAPASEEQVRQLMDVVGVGKMLSQMNSQAVSTMQQSMPCVPAEFWQNYMDANQTQQFIGRLVPVYQHHFSADELDGMLKFYRSPLGQKVINEMPTTMAEANQAGQQWSHERSDQMIAELKQMGSLDASGRCPGKLASAGVGAGVAGFAGAAAAKATDDTAEAAPAKAATKAKPKPAAKKPAKAPVKKPVAKTPAKTDAKTDAKPAANPAAKTDAGAAPAKAPAQAAPQNGS</sequence>
<evidence type="ECO:0000256" key="2">
    <source>
        <dbReference type="SAM" id="SignalP"/>
    </source>
</evidence>
<name>A0ABV9C3Q9_9GAMM</name>
<gene>
    <name evidence="4" type="ORF">ACFO5W_13445</name>
</gene>
<accession>A0ABV9C3Q9</accession>
<proteinExistence type="predicted"/>
<feature type="signal peptide" evidence="2">
    <location>
        <begin position="1"/>
        <end position="22"/>
    </location>
</feature>
<evidence type="ECO:0000259" key="3">
    <source>
        <dbReference type="Pfam" id="PF09832"/>
    </source>
</evidence>
<dbReference type="InterPro" id="IPR018637">
    <property type="entry name" value="DUF2059"/>
</dbReference>
<feature type="compositionally biased region" description="Low complexity" evidence="1">
    <location>
        <begin position="226"/>
        <end position="254"/>
    </location>
</feature>
<dbReference type="Pfam" id="PF09832">
    <property type="entry name" value="DUF2059"/>
    <property type="match status" value="1"/>
</dbReference>
<dbReference type="EMBL" id="JBHSGA010000017">
    <property type="protein sequence ID" value="MFC4527643.1"/>
    <property type="molecule type" value="Genomic_DNA"/>
</dbReference>
<feature type="domain" description="DUF2059" evidence="3">
    <location>
        <begin position="78"/>
        <end position="133"/>
    </location>
</feature>
<protein>
    <submittedName>
        <fullName evidence="4">DUF2059 domain-containing protein</fullName>
    </submittedName>
</protein>
<feature type="region of interest" description="Disordered" evidence="1">
    <location>
        <begin position="187"/>
        <end position="254"/>
    </location>
</feature>
<reference evidence="5" key="1">
    <citation type="journal article" date="2019" name="Int. J. Syst. Evol. Microbiol.">
        <title>The Global Catalogue of Microorganisms (GCM) 10K type strain sequencing project: providing services to taxonomists for standard genome sequencing and annotation.</title>
        <authorList>
            <consortium name="The Broad Institute Genomics Platform"/>
            <consortium name="The Broad Institute Genome Sequencing Center for Infectious Disease"/>
            <person name="Wu L."/>
            <person name="Ma J."/>
        </authorList>
    </citation>
    <scope>NUCLEOTIDE SEQUENCE [LARGE SCALE GENOMIC DNA]</scope>
    <source>
        <strain evidence="5">CCM 4481</strain>
    </source>
</reference>
<evidence type="ECO:0000256" key="1">
    <source>
        <dbReference type="SAM" id="MobiDB-lite"/>
    </source>
</evidence>